<sequence>MSPSPDGPVLVHVPVWMWIDGDQWAQQSASASVPGGEVSVTAAPSSVSWQMGDGTTVDCEGPGTPFDASTHDPEESSPDCGHTYTSTGQVQVSAQVRWETSWESDDGEGGSLRSLTTETSQQVEVIESSGVVT</sequence>
<dbReference type="InterPro" id="IPR000601">
    <property type="entry name" value="PKD_dom"/>
</dbReference>
<reference evidence="3 4" key="1">
    <citation type="submission" date="2020-09" db="EMBL/GenBank/DDBJ databases">
        <title>Diversity and distribution of actinomycetes associated with coral in the coast of Hainan.</title>
        <authorList>
            <person name="Li F."/>
        </authorList>
    </citation>
    <scope>NUCLEOTIDE SEQUENCE [LARGE SCALE GENOMIC DNA]</scope>
    <source>
        <strain evidence="3 4">HNM0947</strain>
    </source>
</reference>
<protein>
    <recommendedName>
        <fullName evidence="2">PKD domain-containing protein</fullName>
    </recommendedName>
</protein>
<evidence type="ECO:0000313" key="3">
    <source>
        <dbReference type="EMBL" id="MBE2997185.1"/>
    </source>
</evidence>
<gene>
    <name evidence="3" type="ORF">IDM40_00500</name>
</gene>
<proteinExistence type="predicted"/>
<organism evidence="3 4">
    <name type="scientific">Nocardiopsis coralli</name>
    <dbReference type="NCBI Taxonomy" id="2772213"/>
    <lineage>
        <taxon>Bacteria</taxon>
        <taxon>Bacillati</taxon>
        <taxon>Actinomycetota</taxon>
        <taxon>Actinomycetes</taxon>
        <taxon>Streptosporangiales</taxon>
        <taxon>Nocardiopsidaceae</taxon>
        <taxon>Nocardiopsis</taxon>
    </lineage>
</organism>
<accession>A0ABR9P075</accession>
<evidence type="ECO:0000256" key="1">
    <source>
        <dbReference type="SAM" id="MobiDB-lite"/>
    </source>
</evidence>
<dbReference type="Proteomes" id="UP000806528">
    <property type="component" value="Unassembled WGS sequence"/>
</dbReference>
<keyword evidence="4" id="KW-1185">Reference proteome</keyword>
<feature type="region of interest" description="Disordered" evidence="1">
    <location>
        <begin position="44"/>
        <end position="85"/>
    </location>
</feature>
<evidence type="ECO:0000259" key="2">
    <source>
        <dbReference type="PROSITE" id="PS50093"/>
    </source>
</evidence>
<name>A0ABR9P075_9ACTN</name>
<dbReference type="PROSITE" id="PS50093">
    <property type="entry name" value="PKD"/>
    <property type="match status" value="1"/>
</dbReference>
<evidence type="ECO:0000313" key="4">
    <source>
        <dbReference type="Proteomes" id="UP000806528"/>
    </source>
</evidence>
<comment type="caution">
    <text evidence="3">The sequence shown here is derived from an EMBL/GenBank/DDBJ whole genome shotgun (WGS) entry which is preliminary data.</text>
</comment>
<feature type="compositionally biased region" description="Polar residues" evidence="1">
    <location>
        <begin position="113"/>
        <end position="123"/>
    </location>
</feature>
<feature type="domain" description="PKD" evidence="2">
    <location>
        <begin position="41"/>
        <end position="96"/>
    </location>
</feature>
<feature type="region of interest" description="Disordered" evidence="1">
    <location>
        <begin position="98"/>
        <end position="133"/>
    </location>
</feature>
<dbReference type="EMBL" id="JADBGI010000001">
    <property type="protein sequence ID" value="MBE2997185.1"/>
    <property type="molecule type" value="Genomic_DNA"/>
</dbReference>